<keyword evidence="2" id="KW-1185">Reference proteome</keyword>
<organism evidence="1 2">
    <name type="scientific">Racocetra persica</name>
    <dbReference type="NCBI Taxonomy" id="160502"/>
    <lineage>
        <taxon>Eukaryota</taxon>
        <taxon>Fungi</taxon>
        <taxon>Fungi incertae sedis</taxon>
        <taxon>Mucoromycota</taxon>
        <taxon>Glomeromycotina</taxon>
        <taxon>Glomeromycetes</taxon>
        <taxon>Diversisporales</taxon>
        <taxon>Gigasporaceae</taxon>
        <taxon>Racocetra</taxon>
    </lineage>
</organism>
<evidence type="ECO:0000313" key="2">
    <source>
        <dbReference type="Proteomes" id="UP000789920"/>
    </source>
</evidence>
<proteinExistence type="predicted"/>
<protein>
    <submittedName>
        <fullName evidence="1">5651_t:CDS:1</fullName>
    </submittedName>
</protein>
<accession>A0ACA9LIS2</accession>
<gene>
    <name evidence="1" type="ORF">RPERSI_LOCUS3006</name>
</gene>
<dbReference type="Proteomes" id="UP000789920">
    <property type="component" value="Unassembled WGS sequence"/>
</dbReference>
<name>A0ACA9LIS2_9GLOM</name>
<dbReference type="EMBL" id="CAJVQC010003503">
    <property type="protein sequence ID" value="CAG8527929.1"/>
    <property type="molecule type" value="Genomic_DNA"/>
</dbReference>
<comment type="caution">
    <text evidence="1">The sequence shown here is derived from an EMBL/GenBank/DDBJ whole genome shotgun (WGS) entry which is preliminary data.</text>
</comment>
<evidence type="ECO:0000313" key="1">
    <source>
        <dbReference type="EMBL" id="CAG8527929.1"/>
    </source>
</evidence>
<reference evidence="1" key="1">
    <citation type="submission" date="2021-06" db="EMBL/GenBank/DDBJ databases">
        <authorList>
            <person name="Kallberg Y."/>
            <person name="Tangrot J."/>
            <person name="Rosling A."/>
        </authorList>
    </citation>
    <scope>NUCLEOTIDE SEQUENCE</scope>
    <source>
        <strain evidence="1">MA461A</strain>
    </source>
</reference>
<sequence length="151" mass="17201">MHHNKNRIKTNELQEELADNNLEILALLSLHSSSSCSQSSQSEKPVDLSEDTDLCDIYIYYIMIEVFRSHHSKLNQEFVITVIDIMFDPTITTTSFTKTRSNINSSVEQESGAKDNNVEQYFNKYKSDSDCYPKLSLSSTPSSTDINDRSC</sequence>